<dbReference type="Pfam" id="PF01569">
    <property type="entry name" value="PAP2"/>
    <property type="match status" value="1"/>
</dbReference>
<feature type="domain" description="Phosphatidic acid phosphatase type 2/haloperoxidase" evidence="8">
    <location>
        <begin position="95"/>
        <end position="205"/>
    </location>
</feature>
<feature type="transmembrane region" description="Helical" evidence="7">
    <location>
        <begin position="163"/>
        <end position="182"/>
    </location>
</feature>
<evidence type="ECO:0000259" key="8">
    <source>
        <dbReference type="SMART" id="SM00014"/>
    </source>
</evidence>
<keyword evidence="4" id="KW-0378">Hydrolase</keyword>
<keyword evidence="2" id="KW-1003">Cell membrane</keyword>
<evidence type="ECO:0000313" key="9">
    <source>
        <dbReference type="EMBL" id="GGJ57611.1"/>
    </source>
</evidence>
<dbReference type="PANTHER" id="PTHR14969">
    <property type="entry name" value="SPHINGOSINE-1-PHOSPHATE PHOSPHOHYDROLASE"/>
    <property type="match status" value="1"/>
</dbReference>
<dbReference type="InterPro" id="IPR000326">
    <property type="entry name" value="PAP2/HPO"/>
</dbReference>
<feature type="transmembrane region" description="Helical" evidence="7">
    <location>
        <begin position="63"/>
        <end position="89"/>
    </location>
</feature>
<gene>
    <name evidence="9" type="ORF">GCM10008938_49620</name>
</gene>
<dbReference type="EMBL" id="BMOD01000039">
    <property type="protein sequence ID" value="GGJ57611.1"/>
    <property type="molecule type" value="Genomic_DNA"/>
</dbReference>
<comment type="caution">
    <text evidence="9">The sequence shown here is derived from an EMBL/GenBank/DDBJ whole genome shotgun (WGS) entry which is preliminary data.</text>
</comment>
<keyword evidence="5 7" id="KW-1133">Transmembrane helix</keyword>
<evidence type="ECO:0000256" key="2">
    <source>
        <dbReference type="ARBA" id="ARBA00022475"/>
    </source>
</evidence>
<sequence length="231" mass="25700">MNNQVGHTFQLHWKSLTIWILGVLLPLLGVGLIAEDLMEKQIFAFEEPFMRLVHTHATPTLDALALTFSFVGSVNFIGPLSLVICLIAWKKSSRYGLYFLLATLGAAGMNILAKMVFNRTRPQFWERLVNEPAASFPSGHAMFSAALATALIAMLWHTRYRWMVFILGVGFALCVGLSRIYLGVHYPTDVLCGWAAGMAWSLACWRIFKSHHSTDPEKPTPDEASSTAQNA</sequence>
<feature type="transmembrane region" description="Helical" evidence="7">
    <location>
        <begin position="137"/>
        <end position="156"/>
    </location>
</feature>
<proteinExistence type="predicted"/>
<accession>A0ABQ2DID7</accession>
<reference evidence="10" key="1">
    <citation type="journal article" date="2019" name="Int. J. Syst. Evol. Microbiol.">
        <title>The Global Catalogue of Microorganisms (GCM) 10K type strain sequencing project: providing services to taxonomists for standard genome sequencing and annotation.</title>
        <authorList>
            <consortium name="The Broad Institute Genomics Platform"/>
            <consortium name="The Broad Institute Genome Sequencing Center for Infectious Disease"/>
            <person name="Wu L."/>
            <person name="Ma J."/>
        </authorList>
    </citation>
    <scope>NUCLEOTIDE SEQUENCE [LARGE SCALE GENOMIC DNA]</scope>
    <source>
        <strain evidence="10">JCM 14370</strain>
    </source>
</reference>
<dbReference type="Proteomes" id="UP000632222">
    <property type="component" value="Unassembled WGS sequence"/>
</dbReference>
<evidence type="ECO:0000256" key="3">
    <source>
        <dbReference type="ARBA" id="ARBA00022692"/>
    </source>
</evidence>
<dbReference type="RefSeq" id="WP_189008738.1">
    <property type="nucleotide sequence ID" value="NZ_BMOD01000039.1"/>
</dbReference>
<dbReference type="CDD" id="cd03392">
    <property type="entry name" value="PAP2_like_2"/>
    <property type="match status" value="1"/>
</dbReference>
<dbReference type="Gene3D" id="1.20.144.10">
    <property type="entry name" value="Phosphatidic acid phosphatase type 2/haloperoxidase"/>
    <property type="match status" value="1"/>
</dbReference>
<keyword evidence="3 7" id="KW-0812">Transmembrane</keyword>
<evidence type="ECO:0000256" key="1">
    <source>
        <dbReference type="ARBA" id="ARBA00004651"/>
    </source>
</evidence>
<keyword evidence="10" id="KW-1185">Reference proteome</keyword>
<comment type="subcellular location">
    <subcellularLocation>
        <location evidence="1">Cell membrane</location>
        <topology evidence="1">Multi-pass membrane protein</topology>
    </subcellularLocation>
</comment>
<evidence type="ECO:0000256" key="6">
    <source>
        <dbReference type="ARBA" id="ARBA00023136"/>
    </source>
</evidence>
<name>A0ABQ2DID7_9DEIO</name>
<dbReference type="SMART" id="SM00014">
    <property type="entry name" value="acidPPc"/>
    <property type="match status" value="1"/>
</dbReference>
<protein>
    <submittedName>
        <fullName evidence="9">Phosphatidylglycerophosphatase B</fullName>
    </submittedName>
</protein>
<dbReference type="SUPFAM" id="SSF48317">
    <property type="entry name" value="Acid phosphatase/Vanadium-dependent haloperoxidase"/>
    <property type="match status" value="1"/>
</dbReference>
<feature type="transmembrane region" description="Helical" evidence="7">
    <location>
        <begin position="96"/>
        <end position="117"/>
    </location>
</feature>
<evidence type="ECO:0000313" key="10">
    <source>
        <dbReference type="Proteomes" id="UP000632222"/>
    </source>
</evidence>
<evidence type="ECO:0000256" key="5">
    <source>
        <dbReference type="ARBA" id="ARBA00022989"/>
    </source>
</evidence>
<dbReference type="InterPro" id="IPR036938">
    <property type="entry name" value="PAP2/HPO_sf"/>
</dbReference>
<feature type="transmembrane region" description="Helical" evidence="7">
    <location>
        <begin position="16"/>
        <end position="34"/>
    </location>
</feature>
<keyword evidence="6 7" id="KW-0472">Membrane</keyword>
<dbReference type="PANTHER" id="PTHR14969:SF62">
    <property type="entry name" value="DECAPRENYLPHOSPHORYL-5-PHOSPHORIBOSE PHOSPHATASE RV3807C-RELATED"/>
    <property type="match status" value="1"/>
</dbReference>
<organism evidence="9 10">
    <name type="scientific">Deinococcus roseus</name>
    <dbReference type="NCBI Taxonomy" id="392414"/>
    <lineage>
        <taxon>Bacteria</taxon>
        <taxon>Thermotogati</taxon>
        <taxon>Deinococcota</taxon>
        <taxon>Deinococci</taxon>
        <taxon>Deinococcales</taxon>
        <taxon>Deinococcaceae</taxon>
        <taxon>Deinococcus</taxon>
    </lineage>
</organism>
<evidence type="ECO:0000256" key="4">
    <source>
        <dbReference type="ARBA" id="ARBA00022801"/>
    </source>
</evidence>
<evidence type="ECO:0000256" key="7">
    <source>
        <dbReference type="SAM" id="Phobius"/>
    </source>
</evidence>